<dbReference type="OrthoDB" id="3242181at2759"/>
<evidence type="ECO:0000256" key="1">
    <source>
        <dbReference type="SAM" id="MobiDB-lite"/>
    </source>
</evidence>
<accession>A0A409WBA8</accession>
<dbReference type="EMBL" id="NHTK01005638">
    <property type="protein sequence ID" value="PPQ75815.1"/>
    <property type="molecule type" value="Genomic_DNA"/>
</dbReference>
<dbReference type="Proteomes" id="UP000284842">
    <property type="component" value="Unassembled WGS sequence"/>
</dbReference>
<evidence type="ECO:0000313" key="3">
    <source>
        <dbReference type="Proteomes" id="UP000284842"/>
    </source>
</evidence>
<protein>
    <recommendedName>
        <fullName evidence="4">Arrestin-like N-terminal domain-containing protein</fullName>
    </recommendedName>
</protein>
<reference evidence="2 3" key="1">
    <citation type="journal article" date="2018" name="Evol. Lett.">
        <title>Horizontal gene cluster transfer increased hallucinogenic mushroom diversity.</title>
        <authorList>
            <person name="Reynolds H.T."/>
            <person name="Vijayakumar V."/>
            <person name="Gluck-Thaler E."/>
            <person name="Korotkin H.B."/>
            <person name="Matheny P.B."/>
            <person name="Slot J.C."/>
        </authorList>
    </citation>
    <scope>NUCLEOTIDE SEQUENCE [LARGE SCALE GENOMIC DNA]</scope>
    <source>
        <strain evidence="2 3">2629</strain>
    </source>
</reference>
<sequence>MSTLSLSSYAPPSINATPAYTAEPQDFEQRIALADRLRPRPAGNFIIKNSKKGEVTLRLNAQEEDAVLPVYGSGGLVEGAVELAKTDGVTSVEVKIEGTLLLKEIAEGGTAVAKLCLNTQTLWVRDAVNTACPSTLRFAISLPNAFDYEDKNYPLPPTFHVKLSGLPGFIASIEYSVTAIIGKPNGPLPKVKSKALGIHIGSIVVSTPFIYYPRTRPALQIPPPLSLSLYQNGFEPNSDWKCTESVIPSKSLIRQDILVKLYIPASRIFCMGQPIPFHLSFESSAVSLAAFLPMAPSVNTVSKYRSTRVQLMRQTTVDVRNTVMSGVKTDMWRVDCIAEGTFKHAGDGPTWIAFKGEMIVDEEIKVAGFRAAGLSVKDCILLTVTPHDPIKSPFGDLREVIPVKLATDPWSANGAGIGAQRDSPAFDIPTPPLGTDGGM</sequence>
<keyword evidence="3" id="KW-1185">Reference proteome</keyword>
<feature type="region of interest" description="Disordered" evidence="1">
    <location>
        <begin position="414"/>
        <end position="439"/>
    </location>
</feature>
<dbReference type="InParanoid" id="A0A409WBA8"/>
<evidence type="ECO:0008006" key="4">
    <source>
        <dbReference type="Google" id="ProtNLM"/>
    </source>
</evidence>
<evidence type="ECO:0000313" key="2">
    <source>
        <dbReference type="EMBL" id="PPQ75815.1"/>
    </source>
</evidence>
<gene>
    <name evidence="2" type="ORF">CVT24_002677</name>
</gene>
<comment type="caution">
    <text evidence="2">The sequence shown here is derived from an EMBL/GenBank/DDBJ whole genome shotgun (WGS) entry which is preliminary data.</text>
</comment>
<organism evidence="2 3">
    <name type="scientific">Panaeolus cyanescens</name>
    <dbReference type="NCBI Taxonomy" id="181874"/>
    <lineage>
        <taxon>Eukaryota</taxon>
        <taxon>Fungi</taxon>
        <taxon>Dikarya</taxon>
        <taxon>Basidiomycota</taxon>
        <taxon>Agaricomycotina</taxon>
        <taxon>Agaricomycetes</taxon>
        <taxon>Agaricomycetidae</taxon>
        <taxon>Agaricales</taxon>
        <taxon>Agaricineae</taxon>
        <taxon>Galeropsidaceae</taxon>
        <taxon>Panaeolus</taxon>
    </lineage>
</organism>
<dbReference type="AlphaFoldDB" id="A0A409WBA8"/>
<proteinExistence type="predicted"/>
<name>A0A409WBA8_9AGAR</name>